<dbReference type="EMBL" id="UINC01182221">
    <property type="protein sequence ID" value="SVD92312.1"/>
    <property type="molecule type" value="Genomic_DNA"/>
</dbReference>
<dbReference type="InterPro" id="IPR036503">
    <property type="entry name" value="Ald_Fedxn_OxRdtase_N_sf"/>
</dbReference>
<gene>
    <name evidence="1" type="ORF">METZ01_LOCUS445166</name>
</gene>
<dbReference type="SUPFAM" id="SSF56228">
    <property type="entry name" value="Aldehyde ferredoxin oxidoreductase, N-terminal domain"/>
    <property type="match status" value="1"/>
</dbReference>
<evidence type="ECO:0000313" key="1">
    <source>
        <dbReference type="EMBL" id="SVD92312.1"/>
    </source>
</evidence>
<reference evidence="1" key="1">
    <citation type="submission" date="2018-05" db="EMBL/GenBank/DDBJ databases">
        <authorList>
            <person name="Lanie J.A."/>
            <person name="Ng W.-L."/>
            <person name="Kazmierczak K.M."/>
            <person name="Andrzejewski T.M."/>
            <person name="Davidsen T.M."/>
            <person name="Wayne K.J."/>
            <person name="Tettelin H."/>
            <person name="Glass J.I."/>
            <person name="Rusch D."/>
            <person name="Podicherti R."/>
            <person name="Tsui H.-C.T."/>
            <person name="Winkler M.E."/>
        </authorList>
    </citation>
    <scope>NUCLEOTIDE SEQUENCE</scope>
</reference>
<name>A0A382Z9Z2_9ZZZZ</name>
<dbReference type="AlphaFoldDB" id="A0A382Z9Z2"/>
<feature type="non-terminal residue" evidence="1">
    <location>
        <position position="52"/>
    </location>
</feature>
<evidence type="ECO:0008006" key="2">
    <source>
        <dbReference type="Google" id="ProtNLM"/>
    </source>
</evidence>
<protein>
    <recommendedName>
        <fullName evidence="2">Aldehyde ferredoxin oxidoreductase N-terminal domain-containing protein</fullName>
    </recommendedName>
</protein>
<dbReference type="Gene3D" id="3.60.9.10">
    <property type="entry name" value="Aldehyde ferredoxin oxidoreductase, N-terminal domain"/>
    <property type="match status" value="1"/>
</dbReference>
<proteinExistence type="predicted"/>
<sequence>MPNGYTGKILHVDLNSGILRTEEPVDNFYRLYMGGSSMGMHYVLKNTPPRTD</sequence>
<organism evidence="1">
    <name type="scientific">marine metagenome</name>
    <dbReference type="NCBI Taxonomy" id="408172"/>
    <lineage>
        <taxon>unclassified sequences</taxon>
        <taxon>metagenomes</taxon>
        <taxon>ecological metagenomes</taxon>
    </lineage>
</organism>
<accession>A0A382Z9Z2</accession>